<accession>A0ABX2LFM7</accession>
<evidence type="ECO:0000256" key="1">
    <source>
        <dbReference type="SAM" id="Phobius"/>
    </source>
</evidence>
<reference evidence="2 3" key="1">
    <citation type="submission" date="2020-06" db="EMBL/GenBank/DDBJ databases">
        <title>Haloterrigena sp. nov., an extremely halophilic archaeon isolated from a saline sediment.</title>
        <authorList>
            <person name="Liu B.-B."/>
        </authorList>
    </citation>
    <scope>NUCLEOTIDE SEQUENCE [LARGE SCALE GENOMIC DNA]</scope>
    <source>
        <strain evidence="2 3">SYSU A558-1</strain>
    </source>
</reference>
<feature type="transmembrane region" description="Helical" evidence="1">
    <location>
        <begin position="38"/>
        <end position="56"/>
    </location>
</feature>
<proteinExistence type="predicted"/>
<protein>
    <submittedName>
        <fullName evidence="2">Uncharacterized protein</fullName>
    </submittedName>
</protein>
<dbReference type="Proteomes" id="UP001016761">
    <property type="component" value="Unassembled WGS sequence"/>
</dbReference>
<organism evidence="2 3">
    <name type="scientific">Haloterrigena gelatinilytica</name>
    <dbReference type="NCBI Taxonomy" id="2741724"/>
    <lineage>
        <taxon>Archaea</taxon>
        <taxon>Methanobacteriati</taxon>
        <taxon>Methanobacteriota</taxon>
        <taxon>Stenosarchaea group</taxon>
        <taxon>Halobacteria</taxon>
        <taxon>Halobacteriales</taxon>
        <taxon>Natrialbaceae</taxon>
        <taxon>Haloterrigena</taxon>
    </lineage>
</organism>
<gene>
    <name evidence="2" type="ORF">HTZ84_22575</name>
</gene>
<dbReference type="RefSeq" id="WP_174682892.1">
    <property type="nucleotide sequence ID" value="NZ_JABUQZ010000003.1"/>
</dbReference>
<comment type="caution">
    <text evidence="2">The sequence shown here is derived from an EMBL/GenBank/DDBJ whole genome shotgun (WGS) entry which is preliminary data.</text>
</comment>
<keyword evidence="1" id="KW-0472">Membrane</keyword>
<keyword evidence="3" id="KW-1185">Reference proteome</keyword>
<keyword evidence="1" id="KW-0812">Transmembrane</keyword>
<sequence>MVRIMPDMQVSPLGGILLWVLVIAIAAGAVLSSGAGGAIVWALMCVVAIAIIYWTLKQTGSRVF</sequence>
<name>A0ABX2LFM7_9EURY</name>
<dbReference type="EMBL" id="JABUQZ010000003">
    <property type="protein sequence ID" value="NUC75054.1"/>
    <property type="molecule type" value="Genomic_DNA"/>
</dbReference>
<evidence type="ECO:0000313" key="2">
    <source>
        <dbReference type="EMBL" id="NUC75054.1"/>
    </source>
</evidence>
<keyword evidence="1" id="KW-1133">Transmembrane helix</keyword>
<evidence type="ECO:0000313" key="3">
    <source>
        <dbReference type="Proteomes" id="UP001016761"/>
    </source>
</evidence>